<keyword evidence="2" id="KW-1185">Reference proteome</keyword>
<organism evidence="1 2">
    <name type="scientific">Klebsiella phage vB_KvM-Eowyn</name>
    <dbReference type="NCBI Taxonomy" id="2762819"/>
    <lineage>
        <taxon>Viruses</taxon>
        <taxon>Duplodnaviria</taxon>
        <taxon>Heunggongvirae</taxon>
        <taxon>Uroviricota</taxon>
        <taxon>Caudoviricetes</taxon>
        <taxon>Chimalliviridae</taxon>
        <taxon>Eowynvirus</taxon>
        <taxon>Eowynvirus eowyn</taxon>
    </lineage>
</organism>
<reference evidence="1 2" key="1">
    <citation type="submission" date="2020-09" db="EMBL/GenBank/DDBJ databases">
        <authorList>
            <person name="Jameson E."/>
        </authorList>
    </citation>
    <scope>NUCLEOTIDE SEQUENCE [LARGE SCALE GENOMIC DNA]</scope>
</reference>
<name>A0A7R8MJJ6_9CAUD</name>
<accession>A0A7R8MJJ6</accession>
<sequence length="223" mass="25257">MVNVILCEIDHVWTSRDIRAAIRDCVKQEYREVVRTPLKAMTAGELFALLEKPYDSPLSVVKYGYRSHKNHVYKLYSSFFLRDPTATHDCTLSRNPTTITVTQDTYTADAALLLFVIADRLIKVSGLYADESKEIFYLRSLRHMLACAINNYLGFLTKLHVEKTRVMGVESIGGIPTVFVIGHSPTDAVRSIVAAIFPNDEITYFTHLPGLRGLRYLPVKQKS</sequence>
<protein>
    <submittedName>
        <fullName evidence="1">Uncharacterized protein</fullName>
    </submittedName>
</protein>
<dbReference type="EMBL" id="LR881104">
    <property type="protein sequence ID" value="CAD5236182.1"/>
    <property type="molecule type" value="Genomic_DNA"/>
</dbReference>
<gene>
    <name evidence="1" type="ORF">LLCLJKAH_00193</name>
</gene>
<proteinExistence type="predicted"/>
<evidence type="ECO:0000313" key="2">
    <source>
        <dbReference type="Proteomes" id="UP000596247"/>
    </source>
</evidence>
<evidence type="ECO:0000313" key="1">
    <source>
        <dbReference type="EMBL" id="CAD5236182.1"/>
    </source>
</evidence>
<dbReference type="Proteomes" id="UP000596247">
    <property type="component" value="Chromosome"/>
</dbReference>